<dbReference type="EMBL" id="VJMH01002351">
    <property type="protein sequence ID" value="KAF0709098.1"/>
    <property type="molecule type" value="Genomic_DNA"/>
</dbReference>
<gene>
    <name evidence="5" type="ORF">As57867_006078</name>
    <name evidence="6" type="ORF">As57867_006081</name>
</gene>
<proteinExistence type="predicted"/>
<dbReference type="Pfam" id="PF00023">
    <property type="entry name" value="Ank"/>
    <property type="match status" value="1"/>
</dbReference>
<feature type="non-terminal residue" evidence="5">
    <location>
        <position position="606"/>
    </location>
</feature>
<dbReference type="Pfam" id="PF13637">
    <property type="entry name" value="Ank_4"/>
    <property type="match status" value="1"/>
</dbReference>
<dbReference type="PRINTS" id="PR01415">
    <property type="entry name" value="ANKYRIN"/>
</dbReference>
<feature type="repeat" description="ANK" evidence="3">
    <location>
        <begin position="204"/>
        <end position="236"/>
    </location>
</feature>
<protein>
    <submittedName>
        <fullName evidence="5">Uncharacterized protein</fullName>
    </submittedName>
</protein>
<feature type="repeat" description="ANK" evidence="3">
    <location>
        <begin position="103"/>
        <end position="135"/>
    </location>
</feature>
<organism evidence="5">
    <name type="scientific">Aphanomyces stellatus</name>
    <dbReference type="NCBI Taxonomy" id="120398"/>
    <lineage>
        <taxon>Eukaryota</taxon>
        <taxon>Sar</taxon>
        <taxon>Stramenopiles</taxon>
        <taxon>Oomycota</taxon>
        <taxon>Saprolegniomycetes</taxon>
        <taxon>Saprolegniales</taxon>
        <taxon>Verrucalvaceae</taxon>
        <taxon>Aphanomyces</taxon>
    </lineage>
</organism>
<dbReference type="Pfam" id="PF12796">
    <property type="entry name" value="Ank_2"/>
    <property type="match status" value="2"/>
</dbReference>
<feature type="repeat" description="ANK" evidence="3">
    <location>
        <begin position="37"/>
        <end position="69"/>
    </location>
</feature>
<dbReference type="PANTHER" id="PTHR24126:SF14">
    <property type="entry name" value="ANK_REP_REGION DOMAIN-CONTAINING PROTEIN"/>
    <property type="match status" value="1"/>
</dbReference>
<keyword evidence="2 3" id="KW-0040">ANK repeat</keyword>
<sequence>MVDLYNAAHGGDAKKVLRLVKGGLFKKPLDVNYQTENRQSALWIAAWFGRTEIISILLDHGATIDLPNRIGATPLMIASELGHREAVKVLLQRKAKIECTMQTGETALYMATWNGKVDVAELLIRHGANVDAVKDGGWTILNAIANTGNITLMKCLLRAKQRDVNKPNTAGPTPLWHAAHQGHTDMVELLLAHDAKLNARHTQNGSTPLYVAADVNQIPVVRLLLQHHADVNIPMTNGSTAVMQAAYKGNMDVVKLLVEAGADLTPTFDGDTARDRALRQGHAAIAAYLLEACRRQGHTALADKRFDDAIAALSQLITDTKSANGQDLLHRSAAYICTRNEVAARGDVKRAMAFGHDDGFAAAGDLLLGLGHTTDAITAFEWGLQDNPTAVACHVGLAKAKDIHDAATRSRALLTRLASNADMREWIMDKRFVAAFLAAQSGPRSGNNDNDPRVQQALAWIQGPIKPPAPATSKPPNHHPSSGPTRSTNHRAIELLAPTTLDPTASLDDLCRYIHSSLTTTTWHIMGHFYLDSSDDGPQLAVFPASHKKQTGKSFVVKLTQCDDELAFADAVDAFQGDKSAFLVDWIDWGPVTLAGVDCFALVMER</sequence>
<dbReference type="OrthoDB" id="10249694at2759"/>
<evidence type="ECO:0000313" key="5">
    <source>
        <dbReference type="EMBL" id="KAF0709095.1"/>
    </source>
</evidence>
<dbReference type="PANTHER" id="PTHR24126">
    <property type="entry name" value="ANKYRIN REPEAT, PH AND SEC7 DOMAIN CONTAINING PROTEIN SECG-RELATED"/>
    <property type="match status" value="1"/>
</dbReference>
<comment type="caution">
    <text evidence="5">The sequence shown here is derived from an EMBL/GenBank/DDBJ whole genome shotgun (WGS) entry which is preliminary data.</text>
</comment>
<accession>A0A6A4ZND5</accession>
<reference evidence="5" key="1">
    <citation type="submission" date="2019-06" db="EMBL/GenBank/DDBJ databases">
        <title>Genomics analysis of Aphanomyces spp. identifies a new class of oomycete effector associated with host adaptation.</title>
        <authorList>
            <person name="Gaulin E."/>
        </authorList>
    </citation>
    <scope>NUCLEOTIDE SEQUENCE</scope>
    <source>
        <strain evidence="5">CBS 578.67</strain>
    </source>
</reference>
<dbReference type="Gene3D" id="1.25.40.10">
    <property type="entry name" value="Tetratricopeptide repeat domain"/>
    <property type="match status" value="1"/>
</dbReference>
<evidence type="ECO:0000256" key="2">
    <source>
        <dbReference type="ARBA" id="ARBA00023043"/>
    </source>
</evidence>
<dbReference type="EMBL" id="VJMH01002351">
    <property type="protein sequence ID" value="KAF0709095.1"/>
    <property type="molecule type" value="Genomic_DNA"/>
</dbReference>
<keyword evidence="1" id="KW-0677">Repeat</keyword>
<dbReference type="Gene3D" id="1.25.40.20">
    <property type="entry name" value="Ankyrin repeat-containing domain"/>
    <property type="match status" value="2"/>
</dbReference>
<dbReference type="InterPro" id="IPR011990">
    <property type="entry name" value="TPR-like_helical_dom_sf"/>
</dbReference>
<dbReference type="SUPFAM" id="SSF48452">
    <property type="entry name" value="TPR-like"/>
    <property type="match status" value="1"/>
</dbReference>
<dbReference type="InterPro" id="IPR036770">
    <property type="entry name" value="Ankyrin_rpt-contain_sf"/>
</dbReference>
<feature type="repeat" description="ANK" evidence="3">
    <location>
        <begin position="170"/>
        <end position="202"/>
    </location>
</feature>
<dbReference type="PROSITE" id="PS50088">
    <property type="entry name" value="ANK_REPEAT"/>
    <property type="match status" value="6"/>
</dbReference>
<evidence type="ECO:0000256" key="1">
    <source>
        <dbReference type="ARBA" id="ARBA00022737"/>
    </source>
</evidence>
<evidence type="ECO:0000256" key="4">
    <source>
        <dbReference type="SAM" id="MobiDB-lite"/>
    </source>
</evidence>
<dbReference type="PROSITE" id="PS50297">
    <property type="entry name" value="ANK_REP_REGION"/>
    <property type="match status" value="6"/>
</dbReference>
<evidence type="ECO:0000256" key="3">
    <source>
        <dbReference type="PROSITE-ProRule" id="PRU00023"/>
    </source>
</evidence>
<name>A0A6A4ZND5_9STRA</name>
<feature type="repeat" description="ANK" evidence="3">
    <location>
        <begin position="237"/>
        <end position="269"/>
    </location>
</feature>
<dbReference type="InterPro" id="IPR002110">
    <property type="entry name" value="Ankyrin_rpt"/>
</dbReference>
<evidence type="ECO:0000313" key="6">
    <source>
        <dbReference type="EMBL" id="KAF0709098.1"/>
    </source>
</evidence>
<feature type="repeat" description="ANK" evidence="3">
    <location>
        <begin position="70"/>
        <end position="102"/>
    </location>
</feature>
<dbReference type="AlphaFoldDB" id="A0A6A4ZND5"/>
<dbReference type="SMART" id="SM00248">
    <property type="entry name" value="ANK"/>
    <property type="match status" value="8"/>
</dbReference>
<dbReference type="SUPFAM" id="SSF48403">
    <property type="entry name" value="Ankyrin repeat"/>
    <property type="match status" value="1"/>
</dbReference>
<feature type="region of interest" description="Disordered" evidence="4">
    <location>
        <begin position="464"/>
        <end position="488"/>
    </location>
</feature>